<dbReference type="Proteomes" id="UP000076837">
    <property type="component" value="Unassembled WGS sequence"/>
</dbReference>
<evidence type="ECO:0000256" key="7">
    <source>
        <dbReference type="SAM" id="Phobius"/>
    </source>
</evidence>
<dbReference type="InterPro" id="IPR010573">
    <property type="entry name" value="MFS_Str1/Tri12-like"/>
</dbReference>
<proteinExistence type="predicted"/>
<feature type="transmembrane region" description="Helical" evidence="7">
    <location>
        <begin position="305"/>
        <end position="329"/>
    </location>
</feature>
<name>A0A163EDQ4_DIDRA</name>
<evidence type="ECO:0000256" key="4">
    <source>
        <dbReference type="ARBA" id="ARBA00022989"/>
    </source>
</evidence>
<feature type="transmembrane region" description="Helical" evidence="7">
    <location>
        <begin position="160"/>
        <end position="179"/>
    </location>
</feature>
<evidence type="ECO:0000256" key="1">
    <source>
        <dbReference type="ARBA" id="ARBA00004141"/>
    </source>
</evidence>
<evidence type="ECO:0000256" key="2">
    <source>
        <dbReference type="ARBA" id="ARBA00022448"/>
    </source>
</evidence>
<feature type="transmembrane region" description="Helical" evidence="7">
    <location>
        <begin position="231"/>
        <end position="252"/>
    </location>
</feature>
<feature type="compositionally biased region" description="Polar residues" evidence="6">
    <location>
        <begin position="1"/>
        <end position="13"/>
    </location>
</feature>
<feature type="transmembrane region" description="Helical" evidence="7">
    <location>
        <begin position="374"/>
        <end position="391"/>
    </location>
</feature>
<sequence length="569" mass="60944">MSSHSVVQAISPSEENKKGMTDHNECDTSSHEHGYEDAELEPEIHWRTYVALLAMGLINYVAVVSLQAPPAVLSFIGNSLNAPDTQTWIPNAPNLARKNILLIGCMMGVIGCAIVPGSSSISRVIVGQTIKGFGYATTPLLYAIPSEILPNKWRPMAQGIVNMAASCASVSGPLIIGALVEADPVRGWRKYWWIEMALWAASLISIFFGYNPPKRKTQDDSLSWVQKLRKLDILGSLLLTAAVTLILVGLNLGGGQYSWDNSRVIATIVVGGVLVIAFGVYEWKGTNSGILHHDLFLPGKPNGRTFAICTGLFAVEAIIFISFTIFYPILTQALYESDPLKIVARGTPYWVAMVICTPIWAALSSYYRDVRWPMFGGFMIWTAGVVGFATLQPSTDFNAVAFAGLSGIGFASPVVMIMTGVQLSVPHSLIATATSVATSSRALTNSITTSIYTAIYKARLSSAIPARIPKAVIAAGLPVSSLPEFIQALTSNNPSALSAVAGATPSIIAIGAATYKQALADSIRLIFIISAVIGTLGTICVLLIDNMKQRMNGQIDAPVEKLHEKGIKE</sequence>
<feature type="transmembrane region" description="Helical" evidence="7">
    <location>
        <begin position="397"/>
        <end position="418"/>
    </location>
</feature>
<dbReference type="Gene3D" id="1.20.1250.20">
    <property type="entry name" value="MFS general substrate transporter like domains"/>
    <property type="match status" value="1"/>
</dbReference>
<evidence type="ECO:0000256" key="6">
    <source>
        <dbReference type="SAM" id="MobiDB-lite"/>
    </source>
</evidence>
<dbReference type="GO" id="GO:0005886">
    <property type="term" value="C:plasma membrane"/>
    <property type="evidence" value="ECO:0007669"/>
    <property type="project" value="TreeGrafter"/>
</dbReference>
<reference evidence="8 9" key="1">
    <citation type="journal article" date="2016" name="Sci. Rep.">
        <title>Draft genome sequencing and secretome analysis of fungal phytopathogen Ascochyta rabiei provides insight into the necrotrophic effector repertoire.</title>
        <authorList>
            <person name="Verma S."/>
            <person name="Gazara R.K."/>
            <person name="Nizam S."/>
            <person name="Parween S."/>
            <person name="Chattopadhyay D."/>
            <person name="Verma P.K."/>
        </authorList>
    </citation>
    <scope>NUCLEOTIDE SEQUENCE [LARGE SCALE GENOMIC DNA]</scope>
    <source>
        <strain evidence="8 9">ArDII</strain>
    </source>
</reference>
<dbReference type="Pfam" id="PF06609">
    <property type="entry name" value="TRI12"/>
    <property type="match status" value="1"/>
</dbReference>
<evidence type="ECO:0000256" key="3">
    <source>
        <dbReference type="ARBA" id="ARBA00022692"/>
    </source>
</evidence>
<keyword evidence="3 7" id="KW-0812">Transmembrane</keyword>
<comment type="subcellular location">
    <subcellularLocation>
        <location evidence="1">Membrane</location>
        <topology evidence="1">Multi-pass membrane protein</topology>
    </subcellularLocation>
</comment>
<feature type="compositionally biased region" description="Basic and acidic residues" evidence="6">
    <location>
        <begin position="14"/>
        <end position="37"/>
    </location>
</feature>
<feature type="transmembrane region" description="Helical" evidence="7">
    <location>
        <begin position="100"/>
        <end position="121"/>
    </location>
</feature>
<keyword evidence="9" id="KW-1185">Reference proteome</keyword>
<feature type="transmembrane region" description="Helical" evidence="7">
    <location>
        <begin position="191"/>
        <end position="210"/>
    </location>
</feature>
<feature type="region of interest" description="Disordered" evidence="6">
    <location>
        <begin position="1"/>
        <end position="37"/>
    </location>
</feature>
<dbReference type="CDD" id="cd06179">
    <property type="entry name" value="MFS_TRI12_like"/>
    <property type="match status" value="1"/>
</dbReference>
<gene>
    <name evidence="8" type="ORF">ST47_g5205</name>
</gene>
<keyword evidence="4 7" id="KW-1133">Transmembrane helix</keyword>
<dbReference type="PANTHER" id="PTHR23501">
    <property type="entry name" value="MAJOR FACILITATOR SUPERFAMILY"/>
    <property type="match status" value="1"/>
</dbReference>
<feature type="transmembrane region" description="Helical" evidence="7">
    <location>
        <begin position="349"/>
        <end position="367"/>
    </location>
</feature>
<protein>
    <submittedName>
        <fullName evidence="8">Transmembrane transport</fullName>
    </submittedName>
</protein>
<feature type="transmembrane region" description="Helical" evidence="7">
    <location>
        <begin position="525"/>
        <end position="544"/>
    </location>
</feature>
<feature type="transmembrane region" description="Helical" evidence="7">
    <location>
        <begin position="264"/>
        <end position="284"/>
    </location>
</feature>
<dbReference type="InterPro" id="IPR053791">
    <property type="entry name" value="MFS_Tri12-like"/>
</dbReference>
<dbReference type="GO" id="GO:0022857">
    <property type="term" value="F:transmembrane transporter activity"/>
    <property type="evidence" value="ECO:0007669"/>
    <property type="project" value="InterPro"/>
</dbReference>
<comment type="caution">
    <text evidence="8">The sequence shown here is derived from an EMBL/GenBank/DDBJ whole genome shotgun (WGS) entry which is preliminary data.</text>
</comment>
<feature type="transmembrane region" description="Helical" evidence="7">
    <location>
        <begin position="49"/>
        <end position="68"/>
    </location>
</feature>
<feature type="transmembrane region" description="Helical" evidence="7">
    <location>
        <begin position="496"/>
        <end position="513"/>
    </location>
</feature>
<dbReference type="SUPFAM" id="SSF103473">
    <property type="entry name" value="MFS general substrate transporter"/>
    <property type="match status" value="1"/>
</dbReference>
<evidence type="ECO:0000313" key="9">
    <source>
        <dbReference type="Proteomes" id="UP000076837"/>
    </source>
</evidence>
<dbReference type="InterPro" id="IPR036259">
    <property type="entry name" value="MFS_trans_sf"/>
</dbReference>
<keyword evidence="5 7" id="KW-0472">Membrane</keyword>
<evidence type="ECO:0000256" key="5">
    <source>
        <dbReference type="ARBA" id="ARBA00023136"/>
    </source>
</evidence>
<keyword evidence="2" id="KW-0813">Transport</keyword>
<accession>A0A163EDQ4</accession>
<organism evidence="8 9">
    <name type="scientific">Didymella rabiei</name>
    <name type="common">Chickpea ascochyta blight fungus</name>
    <name type="synonym">Mycosphaerella rabiei</name>
    <dbReference type="NCBI Taxonomy" id="5454"/>
    <lineage>
        <taxon>Eukaryota</taxon>
        <taxon>Fungi</taxon>
        <taxon>Dikarya</taxon>
        <taxon>Ascomycota</taxon>
        <taxon>Pezizomycotina</taxon>
        <taxon>Dothideomycetes</taxon>
        <taxon>Pleosporomycetidae</taxon>
        <taxon>Pleosporales</taxon>
        <taxon>Pleosporineae</taxon>
        <taxon>Didymellaceae</taxon>
        <taxon>Ascochyta</taxon>
    </lineage>
</organism>
<evidence type="ECO:0000313" key="8">
    <source>
        <dbReference type="EMBL" id="KZM23649.1"/>
    </source>
</evidence>
<dbReference type="EMBL" id="JYNV01000189">
    <property type="protein sequence ID" value="KZM23649.1"/>
    <property type="molecule type" value="Genomic_DNA"/>
</dbReference>
<dbReference type="PANTHER" id="PTHR23501:SF195">
    <property type="entry name" value="PEP5"/>
    <property type="match status" value="1"/>
</dbReference>
<dbReference type="AlphaFoldDB" id="A0A163EDQ4"/>